<evidence type="ECO:0000313" key="1">
    <source>
        <dbReference type="EMBL" id="GGI33311.1"/>
    </source>
</evidence>
<dbReference type="Proteomes" id="UP000625079">
    <property type="component" value="Unassembled WGS sequence"/>
</dbReference>
<dbReference type="AlphaFoldDB" id="A0AA87WFB6"/>
<proteinExistence type="predicted"/>
<organism evidence="1 2">
    <name type="scientific">Bradyrhizobium guangdongense</name>
    <dbReference type="NCBI Taxonomy" id="1325090"/>
    <lineage>
        <taxon>Bacteria</taxon>
        <taxon>Pseudomonadati</taxon>
        <taxon>Pseudomonadota</taxon>
        <taxon>Alphaproteobacteria</taxon>
        <taxon>Hyphomicrobiales</taxon>
        <taxon>Nitrobacteraceae</taxon>
        <taxon>Bradyrhizobium</taxon>
    </lineage>
</organism>
<accession>A0AA87WFB6</accession>
<dbReference type="EMBL" id="BMHC01000029">
    <property type="protein sequence ID" value="GGI33311.1"/>
    <property type="molecule type" value="Genomic_DNA"/>
</dbReference>
<evidence type="ECO:0000313" key="2">
    <source>
        <dbReference type="Proteomes" id="UP000625079"/>
    </source>
</evidence>
<sequence length="104" mass="11665">MLMTKERRSVIRTLRGWAVAVLQEAGAIQECEEHGWAKDRADPHARDRAIALAHRQPLSGPLPLKPSRRSATSWIRSATRARSVRTEVAEAAGNRDIGFGWIQR</sequence>
<name>A0AA87WFB6_9BRAD</name>
<reference evidence="1" key="1">
    <citation type="journal article" date="2014" name="Int. J. Syst. Evol. Microbiol.">
        <title>Complete genome sequence of Corynebacterium casei LMG S-19264T (=DSM 44701T), isolated from a smear-ripened cheese.</title>
        <authorList>
            <consortium name="US DOE Joint Genome Institute (JGI-PGF)"/>
            <person name="Walter F."/>
            <person name="Albersmeier A."/>
            <person name="Kalinowski J."/>
            <person name="Ruckert C."/>
        </authorList>
    </citation>
    <scope>NUCLEOTIDE SEQUENCE</scope>
    <source>
        <strain evidence="1">CGMCC 1.15034</strain>
    </source>
</reference>
<protein>
    <submittedName>
        <fullName evidence="1">Uncharacterized protein</fullName>
    </submittedName>
</protein>
<comment type="caution">
    <text evidence="1">The sequence shown here is derived from an EMBL/GenBank/DDBJ whole genome shotgun (WGS) entry which is preliminary data.</text>
</comment>
<reference evidence="1" key="2">
    <citation type="submission" date="2022-12" db="EMBL/GenBank/DDBJ databases">
        <authorList>
            <person name="Sun Q."/>
            <person name="Zhou Y."/>
        </authorList>
    </citation>
    <scope>NUCLEOTIDE SEQUENCE</scope>
    <source>
        <strain evidence="1">CGMCC 1.15034</strain>
    </source>
</reference>
<gene>
    <name evidence="1" type="ORF">GCM10010987_73750</name>
</gene>